<feature type="transmembrane region" description="Helical" evidence="1">
    <location>
        <begin position="214"/>
        <end position="235"/>
    </location>
</feature>
<evidence type="ECO:0000313" key="4">
    <source>
        <dbReference type="Proteomes" id="UP000660554"/>
    </source>
</evidence>
<keyword evidence="1" id="KW-0812">Transmembrane</keyword>
<dbReference type="InterPro" id="IPR025375">
    <property type="entry name" value="DUF4365"/>
</dbReference>
<organism evidence="3 4">
    <name type="scientific">Streptomyces virginiae</name>
    <name type="common">Streptomyces cinnamonensis</name>
    <dbReference type="NCBI Taxonomy" id="1961"/>
    <lineage>
        <taxon>Bacteria</taxon>
        <taxon>Bacillati</taxon>
        <taxon>Actinomycetota</taxon>
        <taxon>Actinomycetes</taxon>
        <taxon>Kitasatosporales</taxon>
        <taxon>Streptomycetaceae</taxon>
        <taxon>Streptomyces</taxon>
    </lineage>
</organism>
<reference evidence="4" key="1">
    <citation type="submission" date="2020-09" db="EMBL/GenBank/DDBJ databases">
        <title>Whole genome shotgun sequence of Streptomyces cinnamonensis NBRC 15873.</title>
        <authorList>
            <person name="Komaki H."/>
            <person name="Tamura T."/>
        </authorList>
    </citation>
    <scope>NUCLEOTIDE SEQUENCE [LARGE SCALE GENOMIC DNA]</scope>
    <source>
        <strain evidence="4">NBRC 15873</strain>
    </source>
</reference>
<proteinExistence type="predicted"/>
<evidence type="ECO:0000256" key="1">
    <source>
        <dbReference type="SAM" id="Phobius"/>
    </source>
</evidence>
<accession>A0ABQ3NE68</accession>
<name>A0ABQ3NE68_STRVG</name>
<evidence type="ECO:0000313" key="3">
    <source>
        <dbReference type="EMBL" id="GHI11071.1"/>
    </source>
</evidence>
<sequence length="352" mass="39690">MARVLPTKKTERAGVNEFRALLEAASHIVQEIDGGNDYGEDCYLSFTRNGERTGDIVAVQVKSGTAYRRAVGYGISCREHLHDWTRSRIPVIGVVYDPDLKKLFWANLTQYLLHELEQGRTPKSVPVGETAVLDADTVASVVLRIRRFIEENDRVRPIELGLGQSLVRKANRLRGRHSNDVDRTPVGGLPYEMAVPAVDFHERHPRVGPAVKRGLLTTVILCCLAMLGPGLYGAVESNGHYSWPFSGWMWLVSYYGTVLCLLAASSLDPQRKRARLLRWWAFALVWSGWYVGMAHQTSVWTAQPVFEWIFVVQTPVLAKFLLCFLGGRYVYEEMSRRRRLKAAYPDGLPEGA</sequence>
<feature type="domain" description="DUF4365" evidence="2">
    <location>
        <begin position="11"/>
        <end position="140"/>
    </location>
</feature>
<keyword evidence="1" id="KW-0472">Membrane</keyword>
<protein>
    <recommendedName>
        <fullName evidence="2">DUF4365 domain-containing protein</fullName>
    </recommendedName>
</protein>
<keyword evidence="1" id="KW-1133">Transmembrane helix</keyword>
<dbReference type="EMBL" id="BNDV01000002">
    <property type="protein sequence ID" value="GHI11071.1"/>
    <property type="molecule type" value="Genomic_DNA"/>
</dbReference>
<comment type="caution">
    <text evidence="3">The sequence shown here is derived from an EMBL/GenBank/DDBJ whole genome shotgun (WGS) entry which is preliminary data.</text>
</comment>
<feature type="transmembrane region" description="Helical" evidence="1">
    <location>
        <begin position="247"/>
        <end position="264"/>
    </location>
</feature>
<dbReference type="RefSeq" id="WP_191869861.1">
    <property type="nucleotide sequence ID" value="NZ_BMRU01000039.1"/>
</dbReference>
<dbReference type="Pfam" id="PF14280">
    <property type="entry name" value="DUF4365"/>
    <property type="match status" value="1"/>
</dbReference>
<gene>
    <name evidence="3" type="ORF">Scinn_05340</name>
</gene>
<feature type="transmembrane region" description="Helical" evidence="1">
    <location>
        <begin position="276"/>
        <end position="296"/>
    </location>
</feature>
<dbReference type="Proteomes" id="UP000660554">
    <property type="component" value="Unassembled WGS sequence"/>
</dbReference>
<evidence type="ECO:0000259" key="2">
    <source>
        <dbReference type="Pfam" id="PF14280"/>
    </source>
</evidence>
<dbReference type="GeneID" id="86956788"/>
<feature type="transmembrane region" description="Helical" evidence="1">
    <location>
        <begin position="308"/>
        <end position="331"/>
    </location>
</feature>
<keyword evidence="4" id="KW-1185">Reference proteome</keyword>